<gene>
    <name evidence="1" type="ORF">BO222_03230</name>
</gene>
<dbReference type="EMBL" id="MPJW01000081">
    <property type="protein sequence ID" value="OLU41545.1"/>
    <property type="molecule type" value="Genomic_DNA"/>
</dbReference>
<accession>A0A1U7NHR3</accession>
<dbReference type="Proteomes" id="UP000186341">
    <property type="component" value="Unassembled WGS sequence"/>
</dbReference>
<evidence type="ECO:0000313" key="2">
    <source>
        <dbReference type="Proteomes" id="UP000186341"/>
    </source>
</evidence>
<organism evidence="1 2">
    <name type="scientific">Ileibacterium valens</name>
    <dbReference type="NCBI Taxonomy" id="1862668"/>
    <lineage>
        <taxon>Bacteria</taxon>
        <taxon>Bacillati</taxon>
        <taxon>Bacillota</taxon>
        <taxon>Erysipelotrichia</taxon>
        <taxon>Erysipelotrichales</taxon>
        <taxon>Erysipelotrichaceae</taxon>
        <taxon>Ileibacterium</taxon>
    </lineage>
</organism>
<dbReference type="RefSeq" id="WP_075818289.1">
    <property type="nucleotide sequence ID" value="NZ_CAOUMU010000010.1"/>
</dbReference>
<sequence length="98" mass="11508">MEKWTQEKYEHKLQEMKQAAHDNLWLYIEVNAKDLMDECEPNTKNLEACCNAMLESMLEGDNFIVEPKVKTKIAGKLTVRYYVDNLHPGRRKYSEVNG</sequence>
<dbReference type="GeneID" id="82202237"/>
<reference evidence="1 2" key="1">
    <citation type="submission" date="2016-11" db="EMBL/GenBank/DDBJ databases">
        <title>Description of two novel members of the family Erysipelotrichaceae: Ileibacterium lipovorans gen. nov., sp. nov. and Dubosiella newyorkensis, gen. nov., sp. nov.</title>
        <authorList>
            <person name="Cox L.M."/>
            <person name="Sohn J."/>
            <person name="Tyrrell K.L."/>
            <person name="Citron D.M."/>
            <person name="Lawson P.A."/>
            <person name="Patel N.B."/>
            <person name="Iizumi T."/>
            <person name="Perez-Perez G.I."/>
            <person name="Goldstein E.J."/>
            <person name="Blaser M.J."/>
        </authorList>
    </citation>
    <scope>NUCLEOTIDE SEQUENCE [LARGE SCALE GENOMIC DNA]</scope>
    <source>
        <strain evidence="1 2">NYU-BL-A3</strain>
    </source>
</reference>
<dbReference type="AlphaFoldDB" id="A0A1U7NHR3"/>
<keyword evidence="2" id="KW-1185">Reference proteome</keyword>
<proteinExistence type="predicted"/>
<comment type="caution">
    <text evidence="1">The sequence shown here is derived from an EMBL/GenBank/DDBJ whole genome shotgun (WGS) entry which is preliminary data.</text>
</comment>
<dbReference type="OrthoDB" id="1644529at2"/>
<evidence type="ECO:0000313" key="1">
    <source>
        <dbReference type="EMBL" id="OLU41545.1"/>
    </source>
</evidence>
<protein>
    <submittedName>
        <fullName evidence="1">Uncharacterized protein</fullName>
    </submittedName>
</protein>
<name>A0A1U7NHR3_9FIRM</name>